<dbReference type="InterPro" id="IPR036388">
    <property type="entry name" value="WH-like_DNA-bd_sf"/>
</dbReference>
<dbReference type="GO" id="GO:0003677">
    <property type="term" value="F:DNA binding"/>
    <property type="evidence" value="ECO:0007669"/>
    <property type="project" value="UniProtKB-KW"/>
</dbReference>
<proteinExistence type="predicted"/>
<organism evidence="5 6">
    <name type="scientific">Streptantibioticus cattleyicolor (strain ATCC 35852 / DSM 46488 / JCM 4925 / NBRC 14057 / NRRL 8057)</name>
    <name type="common">Streptomyces cattleya</name>
    <dbReference type="NCBI Taxonomy" id="1003195"/>
    <lineage>
        <taxon>Bacteria</taxon>
        <taxon>Bacillati</taxon>
        <taxon>Actinomycetota</taxon>
        <taxon>Actinomycetes</taxon>
        <taxon>Kitasatosporales</taxon>
        <taxon>Streptomycetaceae</taxon>
        <taxon>Streptantibioticus</taxon>
    </lineage>
</organism>
<evidence type="ECO:0000256" key="2">
    <source>
        <dbReference type="ARBA" id="ARBA00023125"/>
    </source>
</evidence>
<dbReference type="PANTHER" id="PTHR43537">
    <property type="entry name" value="TRANSCRIPTIONAL REGULATOR, GNTR FAMILY"/>
    <property type="match status" value="1"/>
</dbReference>
<evidence type="ECO:0000313" key="5">
    <source>
        <dbReference type="EMBL" id="AEW98303.1"/>
    </source>
</evidence>
<dbReference type="SMART" id="SM00345">
    <property type="entry name" value="HTH_GNTR"/>
    <property type="match status" value="1"/>
</dbReference>
<dbReference type="PANTHER" id="PTHR43537:SF5">
    <property type="entry name" value="UXU OPERON TRANSCRIPTIONAL REGULATOR"/>
    <property type="match status" value="1"/>
</dbReference>
<dbReference type="InterPro" id="IPR011711">
    <property type="entry name" value="GntR_C"/>
</dbReference>
<dbReference type="SMART" id="SM00895">
    <property type="entry name" value="FCD"/>
    <property type="match status" value="1"/>
</dbReference>
<dbReference type="Proteomes" id="UP000007842">
    <property type="component" value="Plasmid pSCATT"/>
</dbReference>
<geneLocation type="plasmid" evidence="5 6">
    <name>pSCATT</name>
</geneLocation>
<dbReference type="AlphaFoldDB" id="G8XE40"/>
<dbReference type="HOGENOM" id="CLU_017584_5_3_11"/>
<dbReference type="InterPro" id="IPR036390">
    <property type="entry name" value="WH_DNA-bd_sf"/>
</dbReference>
<accession>G8XE40</accession>
<dbReference type="SUPFAM" id="SSF46785">
    <property type="entry name" value="Winged helix' DNA-binding domain"/>
    <property type="match status" value="1"/>
</dbReference>
<gene>
    <name evidence="5" type="ordered locus">SCATT_p01100</name>
</gene>
<dbReference type="Gene3D" id="1.20.120.530">
    <property type="entry name" value="GntR ligand-binding domain-like"/>
    <property type="match status" value="1"/>
</dbReference>
<protein>
    <submittedName>
        <fullName evidence="5">Transcriptional regulator, GntR family</fullName>
    </submittedName>
</protein>
<dbReference type="Pfam" id="PF00392">
    <property type="entry name" value="GntR"/>
    <property type="match status" value="1"/>
</dbReference>
<dbReference type="PROSITE" id="PS50949">
    <property type="entry name" value="HTH_GNTR"/>
    <property type="match status" value="1"/>
</dbReference>
<sequence>MSPRPRSTREPIADRMYNVLLQQLFQGERVAGSPLNIGALSRELDVSQTPLREALARLEHTGLVQREALKGYRVADALSAREVGKLFDARLVLEPALTLEAGLRTTPEFLDTLREAVEELDASAAGADTGPEGFQHYWTSDDAFHRLIATQSDNAFLEQAFLSLGGHMHRFRLFTKRGHTGAAHAVEEHRAICDALERRQAERASELMRRHLSNAKARILDAKGAVRTA</sequence>
<evidence type="ECO:0000259" key="4">
    <source>
        <dbReference type="PROSITE" id="PS50949"/>
    </source>
</evidence>
<dbReference type="SUPFAM" id="SSF48008">
    <property type="entry name" value="GntR ligand-binding domain-like"/>
    <property type="match status" value="1"/>
</dbReference>
<dbReference type="Pfam" id="PF07729">
    <property type="entry name" value="FCD"/>
    <property type="match status" value="1"/>
</dbReference>
<name>G8XE40_STREN</name>
<dbReference type="InterPro" id="IPR008920">
    <property type="entry name" value="TF_FadR/GntR_C"/>
</dbReference>
<dbReference type="InterPro" id="IPR000524">
    <property type="entry name" value="Tscrpt_reg_HTH_GntR"/>
</dbReference>
<evidence type="ECO:0000313" key="6">
    <source>
        <dbReference type="Proteomes" id="UP000007842"/>
    </source>
</evidence>
<keyword evidence="1" id="KW-0805">Transcription regulation</keyword>
<dbReference type="Gene3D" id="1.10.10.10">
    <property type="entry name" value="Winged helix-like DNA-binding domain superfamily/Winged helix DNA-binding domain"/>
    <property type="match status" value="1"/>
</dbReference>
<feature type="domain" description="HTH gntR-type" evidence="4">
    <location>
        <begin position="10"/>
        <end position="77"/>
    </location>
</feature>
<dbReference type="EMBL" id="CP003229">
    <property type="protein sequence ID" value="AEW98303.1"/>
    <property type="molecule type" value="Genomic_DNA"/>
</dbReference>
<evidence type="ECO:0000256" key="1">
    <source>
        <dbReference type="ARBA" id="ARBA00023015"/>
    </source>
</evidence>
<keyword evidence="6" id="KW-1185">Reference proteome</keyword>
<evidence type="ECO:0000256" key="3">
    <source>
        <dbReference type="ARBA" id="ARBA00023163"/>
    </source>
</evidence>
<reference evidence="6" key="1">
    <citation type="submission" date="2011-12" db="EMBL/GenBank/DDBJ databases">
        <title>Complete genome sequence of Streptomyces cattleya strain DSM 46488.</title>
        <authorList>
            <person name="Ou H.-Y."/>
            <person name="Li P."/>
            <person name="Zhao C."/>
            <person name="O'Hagan D."/>
            <person name="Deng Z."/>
        </authorList>
    </citation>
    <scope>NUCLEOTIDE SEQUENCE [LARGE SCALE GENOMIC DNA]</scope>
    <source>
        <strain evidence="6">ATCC 35852 / DSM 46488 / JCM 4925 / NBRC 14057 / NRRL 8057</strain>
        <plasmid evidence="6">Plasmid pSCATT</plasmid>
    </source>
</reference>
<dbReference type="PATRIC" id="fig|1003195.29.peg.5910"/>
<keyword evidence="2" id="KW-0238">DNA-binding</keyword>
<keyword evidence="3" id="KW-0804">Transcription</keyword>
<dbReference type="GO" id="GO:0003700">
    <property type="term" value="F:DNA-binding transcription factor activity"/>
    <property type="evidence" value="ECO:0007669"/>
    <property type="project" value="InterPro"/>
</dbReference>
<dbReference type="KEGG" id="scy:SCATT_p01100"/>
<keyword evidence="5" id="KW-0614">Plasmid</keyword>